<feature type="domain" description="DUF7888" evidence="2">
    <location>
        <begin position="35"/>
        <end position="140"/>
    </location>
</feature>
<dbReference type="EMBL" id="LK056657">
    <property type="protein sequence ID" value="CDU22608.1"/>
    <property type="molecule type" value="Genomic_DNA"/>
</dbReference>
<evidence type="ECO:0000259" key="2">
    <source>
        <dbReference type="Pfam" id="PF25411"/>
    </source>
</evidence>
<evidence type="ECO:0000313" key="3">
    <source>
        <dbReference type="EMBL" id="CDU22608.1"/>
    </source>
</evidence>
<protein>
    <recommendedName>
        <fullName evidence="2">DUF7888 domain-containing protein</fullName>
    </recommendedName>
</protein>
<proteinExistence type="predicted"/>
<sequence length="143" mass="16298">MTASKLFAFALLAAFITLIKGLALEKTSDEAHLAKRYFRDCLKDMFTNVNNTKPANADAAVCFSGHYEVTFTDKFNFQFEGTHDCFDKPALISHRNRYDCFYFMNVNSVTFKSVMDVENLASWSNDRLCTLDQETYSLSCFAS</sequence>
<name>A0A127Z910_9BASI</name>
<accession>A0A127Z910</accession>
<keyword evidence="1" id="KW-0732">Signal</keyword>
<gene>
    <name evidence="3" type="ORF">SPSC_01238</name>
</gene>
<dbReference type="AlphaFoldDB" id="A0A127Z910"/>
<reference evidence="3" key="1">
    <citation type="submission" date="2014-06" db="EMBL/GenBank/DDBJ databases">
        <authorList>
            <person name="Ju J."/>
            <person name="Zhang J."/>
        </authorList>
    </citation>
    <scope>NUCLEOTIDE SEQUENCE</scope>
    <source>
        <strain evidence="3">SscI8</strain>
    </source>
</reference>
<dbReference type="Pfam" id="PF25411">
    <property type="entry name" value="DUF7888"/>
    <property type="match status" value="1"/>
</dbReference>
<dbReference type="InterPro" id="IPR057210">
    <property type="entry name" value="DUF7888"/>
</dbReference>
<organism evidence="3">
    <name type="scientific">Sporisorium scitamineum</name>
    <dbReference type="NCBI Taxonomy" id="49012"/>
    <lineage>
        <taxon>Eukaryota</taxon>
        <taxon>Fungi</taxon>
        <taxon>Dikarya</taxon>
        <taxon>Basidiomycota</taxon>
        <taxon>Ustilaginomycotina</taxon>
        <taxon>Ustilaginomycetes</taxon>
        <taxon>Ustilaginales</taxon>
        <taxon>Ustilaginaceae</taxon>
        <taxon>Sporisorium</taxon>
    </lineage>
</organism>
<feature type="signal peptide" evidence="1">
    <location>
        <begin position="1"/>
        <end position="21"/>
    </location>
</feature>
<dbReference type="OrthoDB" id="10622489at2759"/>
<evidence type="ECO:0000256" key="1">
    <source>
        <dbReference type="SAM" id="SignalP"/>
    </source>
</evidence>
<feature type="chain" id="PRO_5007281189" description="DUF7888 domain-containing protein" evidence="1">
    <location>
        <begin position="22"/>
        <end position="143"/>
    </location>
</feature>